<accession>A0ABS3TXN5</accession>
<dbReference type="InterPro" id="IPR036259">
    <property type="entry name" value="MFS_trans_sf"/>
</dbReference>
<dbReference type="Proteomes" id="UP000681341">
    <property type="component" value="Unassembled WGS sequence"/>
</dbReference>
<feature type="transmembrane region" description="Helical" evidence="1">
    <location>
        <begin position="115"/>
        <end position="138"/>
    </location>
</feature>
<evidence type="ECO:0008006" key="4">
    <source>
        <dbReference type="Google" id="ProtNLM"/>
    </source>
</evidence>
<feature type="transmembrane region" description="Helical" evidence="1">
    <location>
        <begin position="43"/>
        <end position="70"/>
    </location>
</feature>
<sequence length="187" mass="20228">MSSQDPTAPGRRPKRSTAYPEMPILVQPAPKSRWPKAIKTVRVLTVMQVVLVMLCGNCSFGWTLALGIGWAAKYFGLTADVIGFGIPSAWIVGFAAIFTYAYFTNRWAARADHRARTTIIIGTVVLVSFTAAAIAIWRWNGDDITGAILVAAAPPLILQAIALGCVFGHEGRRWFASSEADRMDGSA</sequence>
<protein>
    <recommendedName>
        <fullName evidence="4">GtrA-like protein domain-containing protein</fullName>
    </recommendedName>
</protein>
<dbReference type="RefSeq" id="WP_208493964.1">
    <property type="nucleotide sequence ID" value="NZ_JAGFNP010000001.1"/>
</dbReference>
<feature type="transmembrane region" description="Helical" evidence="1">
    <location>
        <begin position="144"/>
        <end position="167"/>
    </location>
</feature>
<evidence type="ECO:0000256" key="1">
    <source>
        <dbReference type="SAM" id="Phobius"/>
    </source>
</evidence>
<gene>
    <name evidence="2" type="ORF">J5V16_00460</name>
</gene>
<comment type="caution">
    <text evidence="2">The sequence shown here is derived from an EMBL/GenBank/DDBJ whole genome shotgun (WGS) entry which is preliminary data.</text>
</comment>
<evidence type="ECO:0000313" key="3">
    <source>
        <dbReference type="Proteomes" id="UP000681341"/>
    </source>
</evidence>
<feature type="transmembrane region" description="Helical" evidence="1">
    <location>
        <begin position="82"/>
        <end position="103"/>
    </location>
</feature>
<organism evidence="2 3">
    <name type="scientific">Glycomyces niveus</name>
    <dbReference type="NCBI Taxonomy" id="2820287"/>
    <lineage>
        <taxon>Bacteria</taxon>
        <taxon>Bacillati</taxon>
        <taxon>Actinomycetota</taxon>
        <taxon>Actinomycetes</taxon>
        <taxon>Glycomycetales</taxon>
        <taxon>Glycomycetaceae</taxon>
        <taxon>Glycomyces</taxon>
    </lineage>
</organism>
<name>A0ABS3TXN5_9ACTN</name>
<keyword evidence="1" id="KW-0472">Membrane</keyword>
<keyword evidence="1" id="KW-1133">Transmembrane helix</keyword>
<proteinExistence type="predicted"/>
<evidence type="ECO:0000313" key="2">
    <source>
        <dbReference type="EMBL" id="MBO3731278.1"/>
    </source>
</evidence>
<dbReference type="EMBL" id="JAGFNP010000001">
    <property type="protein sequence ID" value="MBO3731278.1"/>
    <property type="molecule type" value="Genomic_DNA"/>
</dbReference>
<keyword evidence="3" id="KW-1185">Reference proteome</keyword>
<dbReference type="SUPFAM" id="SSF103473">
    <property type="entry name" value="MFS general substrate transporter"/>
    <property type="match status" value="1"/>
</dbReference>
<reference evidence="2 3" key="1">
    <citation type="submission" date="2021-03" db="EMBL/GenBank/DDBJ databases">
        <title>Glycomyces sp. nov., a novel actinomycete isolated from soil.</title>
        <authorList>
            <person name="Yang X."/>
            <person name="Xu X."/>
        </authorList>
    </citation>
    <scope>NUCLEOTIDE SEQUENCE [LARGE SCALE GENOMIC DNA]</scope>
    <source>
        <strain evidence="2 3">NEAU-S30</strain>
    </source>
</reference>
<keyword evidence="1" id="KW-0812">Transmembrane</keyword>